<proteinExistence type="predicted"/>
<accession>A0A179VCC2</accession>
<comment type="caution">
    <text evidence="1">The sequence shown here is derived from an EMBL/GenBank/DDBJ whole genome shotgun (WGS) entry which is preliminary data.</text>
</comment>
<protein>
    <submittedName>
        <fullName evidence="1">Uncharacterized protein</fullName>
    </submittedName>
</protein>
<sequence length="401" mass="43474">MFDGSGRDAFPVVVAAQLADQLDVLETYGQRAESSELARKARKERYRLLEHDRQVPQARYPWDEERPLSAGPIYSILVDPLIPHLDPSDHERRVQEILDATRGVSPLRILAPFLVMACGLAGARYLPIPPVWILAVAGIAFVASAAWSGIRWQAGTITVPLPHQQISAKDALEIAGSAAAIQEALNTTRNPAPQPSIGAPRTVIPTAAEMAPQPSRSPIEINDDDIARIWKRANAIRTEVLDAYAEFELDPAEVLFRRPLLADVHEPATATWLEALETMGQTFPDDAPTTLRAAQQCLSSAQAAQAAWKSADKRARDIGLGQLSDTDARRLDQARKLLTSAADRGTTDAERRGQIGKIIDILTAITGRPTAAVTADVQQAINARLLSLGAPPLRPAIEPVN</sequence>
<reference evidence="1 2" key="1">
    <citation type="submission" date="2016-01" db="EMBL/GenBank/DDBJ databases">
        <title>Mycobacterium immunogenum strain CD11_6 genome sequencing and assembly.</title>
        <authorList>
            <person name="Kaur G."/>
            <person name="Nair G.R."/>
            <person name="Mayilraj S."/>
        </authorList>
    </citation>
    <scope>NUCLEOTIDE SEQUENCE [LARGE SCALE GENOMIC DNA]</scope>
    <source>
        <strain evidence="1 2">CD11-6</strain>
    </source>
</reference>
<organism evidence="1 2">
    <name type="scientific">Mycobacteroides immunogenum</name>
    <dbReference type="NCBI Taxonomy" id="83262"/>
    <lineage>
        <taxon>Bacteria</taxon>
        <taxon>Bacillati</taxon>
        <taxon>Actinomycetota</taxon>
        <taxon>Actinomycetes</taxon>
        <taxon>Mycobacteriales</taxon>
        <taxon>Mycobacteriaceae</taxon>
        <taxon>Mycobacteroides</taxon>
    </lineage>
</organism>
<evidence type="ECO:0000313" key="2">
    <source>
        <dbReference type="Proteomes" id="UP000186919"/>
    </source>
</evidence>
<dbReference type="EMBL" id="LQYE01000007">
    <property type="protein sequence ID" value="OAT69384.1"/>
    <property type="molecule type" value="Genomic_DNA"/>
</dbReference>
<name>A0A179VCC2_9MYCO</name>
<gene>
    <name evidence="1" type="ORF">AWB85_21720</name>
</gene>
<evidence type="ECO:0000313" key="1">
    <source>
        <dbReference type="EMBL" id="OAT69384.1"/>
    </source>
</evidence>
<dbReference type="AlphaFoldDB" id="A0A179VCC2"/>
<dbReference type="Proteomes" id="UP000186919">
    <property type="component" value="Unassembled WGS sequence"/>
</dbReference>